<gene>
    <name evidence="1" type="ORF">F0P94_16675</name>
</gene>
<dbReference type="RefSeq" id="WP_150905143.1">
    <property type="nucleotide sequence ID" value="NZ_VTWT01000010.1"/>
</dbReference>
<dbReference type="Pfam" id="PF17263">
    <property type="entry name" value="DUF5329"/>
    <property type="match status" value="1"/>
</dbReference>
<protein>
    <recommendedName>
        <fullName evidence="3">DUF5329 domain-containing protein</fullName>
    </recommendedName>
</protein>
<name>A0A5N1IQC5_9BACT</name>
<organism evidence="1 2">
    <name type="scientific">Adhaeribacter soli</name>
    <dbReference type="NCBI Taxonomy" id="2607655"/>
    <lineage>
        <taxon>Bacteria</taxon>
        <taxon>Pseudomonadati</taxon>
        <taxon>Bacteroidota</taxon>
        <taxon>Cytophagia</taxon>
        <taxon>Cytophagales</taxon>
        <taxon>Hymenobacteraceae</taxon>
        <taxon>Adhaeribacter</taxon>
    </lineage>
</organism>
<dbReference type="Proteomes" id="UP000326570">
    <property type="component" value="Unassembled WGS sequence"/>
</dbReference>
<dbReference type="InterPro" id="IPR035242">
    <property type="entry name" value="DUF5329"/>
</dbReference>
<keyword evidence="2" id="KW-1185">Reference proteome</keyword>
<comment type="caution">
    <text evidence="1">The sequence shown here is derived from an EMBL/GenBank/DDBJ whole genome shotgun (WGS) entry which is preliminary data.</text>
</comment>
<reference evidence="1 2" key="1">
    <citation type="submission" date="2019-09" db="EMBL/GenBank/DDBJ databases">
        <title>Genome sequence of Adhaeribacter sp. M2.</title>
        <authorList>
            <person name="Srinivasan S."/>
        </authorList>
    </citation>
    <scope>NUCLEOTIDE SEQUENCE [LARGE SCALE GENOMIC DNA]</scope>
    <source>
        <strain evidence="1 2">M2</strain>
    </source>
</reference>
<dbReference type="EMBL" id="VTWT01000010">
    <property type="protein sequence ID" value="KAA9326051.1"/>
    <property type="molecule type" value="Genomic_DNA"/>
</dbReference>
<proteinExistence type="predicted"/>
<evidence type="ECO:0008006" key="3">
    <source>
        <dbReference type="Google" id="ProtNLM"/>
    </source>
</evidence>
<evidence type="ECO:0000313" key="2">
    <source>
        <dbReference type="Proteomes" id="UP000326570"/>
    </source>
</evidence>
<evidence type="ECO:0000313" key="1">
    <source>
        <dbReference type="EMBL" id="KAA9326051.1"/>
    </source>
</evidence>
<sequence length="139" mass="15561">MKKVFYCLGILISLGYAPKALAGLISLTKAPGAGFEALNRRGLKQDESEKVSRLIAYVRNMQGAVFIRNGKEYTPAKAADHLEKKYKKHRKKVDTARQFVEKLASESSSGKPYLIRFSDGRTVDLAELLDKELDRIEKG</sequence>
<dbReference type="AlphaFoldDB" id="A0A5N1IQC5"/>
<accession>A0A5N1IQC5</accession>